<protein>
    <submittedName>
        <fullName evidence="2">Uncharacterized protein LOC142163402</fullName>
    </submittedName>
</protein>
<reference evidence="2" key="2">
    <citation type="submission" date="2025-08" db="UniProtKB">
        <authorList>
            <consortium name="RefSeq"/>
        </authorList>
    </citation>
    <scope>IDENTIFICATION</scope>
    <source>
        <tissue evidence="2">Leaf</tissue>
    </source>
</reference>
<accession>A0AC58RVN8</accession>
<proteinExistence type="predicted"/>
<dbReference type="Proteomes" id="UP000790787">
    <property type="component" value="Chromosome 8"/>
</dbReference>
<dbReference type="RefSeq" id="XP_075076786.1">
    <property type="nucleotide sequence ID" value="XM_075220685.1"/>
</dbReference>
<evidence type="ECO:0000313" key="1">
    <source>
        <dbReference type="Proteomes" id="UP000790787"/>
    </source>
</evidence>
<keyword evidence="1" id="KW-1185">Reference proteome</keyword>
<sequence length="407" mass="46940">MRLSYLGSRTHLVWKYLQERFDKVNRVRIFQLHREISTISQGTDSVAAYFTKLKELWVEYDALVLSPGCDFPKSRDYIEHLHHQRLLQFLSELNESYEQAYAMIIEDESQRSNPFPALTWKADPMAMQVGRGQPYRGKKPFMQCAYCNMKGHLKENCYKLNGYPSDFKGKKKYAANSVTKNAELDKRPEGMEGGNSSEPPKFGSYFTEDQYKQILGMLNKETTNPQANMTGITICLMADVCSGEWIIDSGASHHITAYLNMLRTHTKLDSFNKDEVNLPNIEKTKITHMEIADFLDKMQDLYNGRVRGIGREEGGLYILKSDVIVVLKHFLSFVKTQFAAVLKIIRTNNGTEFFNQHYNALLDSYGILHQRSCVYTPQQNGIVERKHRHILDIARALKFQACIPARY</sequence>
<reference evidence="1" key="1">
    <citation type="journal article" date="2014" name="Nat. Commun.">
        <title>The tobacco genome sequence and its comparison with those of tomato and potato.</title>
        <authorList>
            <person name="Sierro N."/>
            <person name="Battey J.N."/>
            <person name="Ouadi S."/>
            <person name="Bakaher N."/>
            <person name="Bovet L."/>
            <person name="Willig A."/>
            <person name="Goepfert S."/>
            <person name="Peitsch M.C."/>
            <person name="Ivanov N.V."/>
        </authorList>
    </citation>
    <scope>NUCLEOTIDE SEQUENCE [LARGE SCALE GENOMIC DNA]</scope>
</reference>
<name>A0AC58RVN8_TOBAC</name>
<gene>
    <name evidence="2" type="primary">LOC142163402</name>
</gene>
<organism evidence="1 2">
    <name type="scientific">Nicotiana tabacum</name>
    <name type="common">Common tobacco</name>
    <dbReference type="NCBI Taxonomy" id="4097"/>
    <lineage>
        <taxon>Eukaryota</taxon>
        <taxon>Viridiplantae</taxon>
        <taxon>Streptophyta</taxon>
        <taxon>Embryophyta</taxon>
        <taxon>Tracheophyta</taxon>
        <taxon>Spermatophyta</taxon>
        <taxon>Magnoliopsida</taxon>
        <taxon>eudicotyledons</taxon>
        <taxon>Gunneridae</taxon>
        <taxon>Pentapetalae</taxon>
        <taxon>asterids</taxon>
        <taxon>lamiids</taxon>
        <taxon>Solanales</taxon>
        <taxon>Solanaceae</taxon>
        <taxon>Nicotianoideae</taxon>
        <taxon>Nicotianeae</taxon>
        <taxon>Nicotiana</taxon>
    </lineage>
</organism>
<evidence type="ECO:0000313" key="2">
    <source>
        <dbReference type="RefSeq" id="XP_075076786.1"/>
    </source>
</evidence>